<proteinExistence type="predicted"/>
<reference evidence="1" key="1">
    <citation type="submission" date="2019-11" db="EMBL/GenBank/DDBJ databases">
        <title>Nori genome reveals adaptations in red seaweeds to the harsh intertidal environment.</title>
        <authorList>
            <person name="Wang D."/>
            <person name="Mao Y."/>
        </authorList>
    </citation>
    <scope>NUCLEOTIDE SEQUENCE</scope>
    <source>
        <tissue evidence="1">Gametophyte</tissue>
    </source>
</reference>
<sequence>MTGRKQGGLRRVFEGVGSTTYWTVRTVCTVLYCSRTSDSIGGENVGLCVHGIGAPAASGRSSSPAPARCALRGEGDGAVRPRRSRRGCQAHPMTMDFRAAEARLAAAFLTGLAVGGTSMYLLWRPAPAMAAEPPAPQLPPPPLSAAAETAAAAAETAAVAAATAAAAAATAAPPSSSVSSSAGGGVALILNAAAYAAVAHRGQRRKNVTAAPYIEHPLGVAALLAEAGFTHPPTLAAAMLHDTVEDTAVTPEELVAVFGPEVAAIVAEVTDDKSLCKADRKAAQIAAAPRASAAAQAVKLADKLHNLTDLLARPPVGWAPARVADYFAWAARVIDGCRGGVLRPPTPSPAAADALLGRVDAVLGRVGEAVAAASAAEAEAAEGAAAVVASAGGGGGGGGGEDPPSPPGEAAADVADA</sequence>
<evidence type="ECO:0000313" key="1">
    <source>
        <dbReference type="EMBL" id="KAK1864805.1"/>
    </source>
</evidence>
<evidence type="ECO:0000313" key="2">
    <source>
        <dbReference type="Proteomes" id="UP000798662"/>
    </source>
</evidence>
<accession>A0ACC3C3V4</accession>
<protein>
    <submittedName>
        <fullName evidence="1">Uncharacterized protein</fullName>
    </submittedName>
</protein>
<organism evidence="1 2">
    <name type="scientific">Pyropia yezoensis</name>
    <name type="common">Susabi-nori</name>
    <name type="synonym">Porphyra yezoensis</name>
    <dbReference type="NCBI Taxonomy" id="2788"/>
    <lineage>
        <taxon>Eukaryota</taxon>
        <taxon>Rhodophyta</taxon>
        <taxon>Bangiophyceae</taxon>
        <taxon>Bangiales</taxon>
        <taxon>Bangiaceae</taxon>
        <taxon>Pyropia</taxon>
    </lineage>
</organism>
<keyword evidence="2" id="KW-1185">Reference proteome</keyword>
<dbReference type="EMBL" id="CM020619">
    <property type="protein sequence ID" value="KAK1864805.1"/>
    <property type="molecule type" value="Genomic_DNA"/>
</dbReference>
<comment type="caution">
    <text evidence="1">The sequence shown here is derived from an EMBL/GenBank/DDBJ whole genome shotgun (WGS) entry which is preliminary data.</text>
</comment>
<dbReference type="Proteomes" id="UP000798662">
    <property type="component" value="Chromosome 2"/>
</dbReference>
<name>A0ACC3C3V4_PYRYE</name>
<gene>
    <name evidence="1" type="ORF">I4F81_007347</name>
</gene>